<feature type="signal peptide" evidence="1">
    <location>
        <begin position="1"/>
        <end position="19"/>
    </location>
</feature>
<feature type="chain" id="PRO_5046862683" description="Lysozyme inhibitor LprI-like N-terminal domain-containing protein" evidence="1">
    <location>
        <begin position="20"/>
        <end position="442"/>
    </location>
</feature>
<dbReference type="EMBL" id="JARJJS010000002">
    <property type="protein sequence ID" value="MDF4024742.1"/>
    <property type="molecule type" value="Genomic_DNA"/>
</dbReference>
<protein>
    <recommendedName>
        <fullName evidence="2">Lysozyme inhibitor LprI-like N-terminal domain-containing protein</fullName>
    </recommendedName>
</protein>
<keyword evidence="1" id="KW-0732">Signal</keyword>
<dbReference type="Pfam" id="PF07007">
    <property type="entry name" value="LprI"/>
    <property type="match status" value="1"/>
</dbReference>
<dbReference type="InterPro" id="IPR009739">
    <property type="entry name" value="LprI-like_N"/>
</dbReference>
<keyword evidence="4" id="KW-1185">Reference proteome</keyword>
<sequence length="442" mass="46827">MKQVSAWVVAMLVPGIATAAGFDCGKASSAGEKAVCATPALSSLDSALGDAFRDALTRHPAQADDLRLDQRHWLATRDDIAWTFSTGAAKDALTGVLKTLYTRRIDQLKGLGVPPPRPLDALATGVARLSSGPDNVIEALAKAGTITLATDQRVDSVSKLPFQPDAALRKALPDDGETLVARVLASAPVGSVYSIDGSAACYTEVPYRLDGKQATGVAMPAVWGTDCGSDHELARIGQDVAALRMDVASRDDVTLAASRWDGKRFGPALELSLRFDHALAPIGSACAPRQSPCDAFVTQVMPLVSRYDQRPQAGTIDRLPKDADKTAYDAAVVAARAKGGPLNGQGDDGFPELPDFGTTMTGGRMSVYDSEATPFPIVFRGETLMGLIGHGHVGWRANDDWVVSAWRLKDGHLQPVASVYVETRRGRLLFTSAVPPTPRADL</sequence>
<organism evidence="3 4">
    <name type="scientific">Luteibacter sahnii</name>
    <dbReference type="NCBI Taxonomy" id="3021977"/>
    <lineage>
        <taxon>Bacteria</taxon>
        <taxon>Pseudomonadati</taxon>
        <taxon>Pseudomonadota</taxon>
        <taxon>Gammaproteobacteria</taxon>
        <taxon>Lysobacterales</taxon>
        <taxon>Rhodanobacteraceae</taxon>
        <taxon>Luteibacter</taxon>
    </lineage>
</organism>
<reference evidence="3 4" key="1">
    <citation type="journal article" date="2024" name="Curr. Microbiol.">
        <title>Luteibacter sahnii sp. nov., A Novel Yellow-Colored Xanthomonadin Pigment Producing Probiotic Bacterium from Healthy Rice Seed Microbiome.</title>
        <authorList>
            <person name="Jaiswal G."/>
            <person name="Rana R."/>
            <person name="Nayak P.K."/>
            <person name="Chouhan R."/>
            <person name="Gandhi S.G."/>
            <person name="Patel H.K."/>
            <person name="Patil P.B."/>
        </authorList>
    </citation>
    <scope>NUCLEOTIDE SEQUENCE [LARGE SCALE GENOMIC DNA]</scope>
    <source>
        <strain evidence="3 4">PPL201</strain>
    </source>
</reference>
<name>A0ABT6B9F2_9GAMM</name>
<dbReference type="Proteomes" id="UP001528850">
    <property type="component" value="Unassembled WGS sequence"/>
</dbReference>
<evidence type="ECO:0000313" key="4">
    <source>
        <dbReference type="Proteomes" id="UP001528850"/>
    </source>
</evidence>
<accession>A0ABT6B9F2</accession>
<proteinExistence type="predicted"/>
<evidence type="ECO:0000259" key="2">
    <source>
        <dbReference type="Pfam" id="PF07007"/>
    </source>
</evidence>
<evidence type="ECO:0000256" key="1">
    <source>
        <dbReference type="SAM" id="SignalP"/>
    </source>
</evidence>
<feature type="domain" description="Lysozyme inhibitor LprI-like N-terminal" evidence="2">
    <location>
        <begin position="24"/>
        <end position="108"/>
    </location>
</feature>
<comment type="caution">
    <text evidence="3">The sequence shown here is derived from an EMBL/GenBank/DDBJ whole genome shotgun (WGS) entry which is preliminary data.</text>
</comment>
<gene>
    <name evidence="3" type="ORF">P3W24_07190</name>
</gene>
<dbReference type="Gene3D" id="1.20.1270.180">
    <property type="match status" value="1"/>
</dbReference>
<evidence type="ECO:0000313" key="3">
    <source>
        <dbReference type="EMBL" id="MDF4024742.1"/>
    </source>
</evidence>